<dbReference type="PATRIC" id="fig|1088869.3.peg.2682"/>
<dbReference type="EMBL" id="AGQV01000013">
    <property type="protein sequence ID" value="EHH67069.1"/>
    <property type="molecule type" value="Genomic_DNA"/>
</dbReference>
<dbReference type="STRING" id="1088869.GMO_26890"/>
<sequence>MTGPVLPSIQTSQVWGKTARDNVQVLGCRAHYPVGEVCPDTDAVSRVFHAGCAVGIKTRQ</sequence>
<proteinExistence type="predicted"/>
<dbReference type="AlphaFoldDB" id="G6XMH1"/>
<reference evidence="1 2" key="1">
    <citation type="submission" date="2011-10" db="EMBL/GenBank/DDBJ databases">
        <title>Genome sequence of Gluconobacter morbifer G707, isolated from Drosophila gut.</title>
        <authorList>
            <person name="Lee W.-J."/>
            <person name="Kim E.-K."/>
        </authorList>
    </citation>
    <scope>NUCLEOTIDE SEQUENCE [LARGE SCALE GENOMIC DNA]</scope>
    <source>
        <strain evidence="1 2">G707</strain>
    </source>
</reference>
<evidence type="ECO:0000313" key="2">
    <source>
        <dbReference type="Proteomes" id="UP000004949"/>
    </source>
</evidence>
<protein>
    <submittedName>
        <fullName evidence="1">Uncharacterized protein</fullName>
    </submittedName>
</protein>
<gene>
    <name evidence="1" type="ORF">GMO_26890</name>
</gene>
<accession>G6XMH1</accession>
<organism evidence="1 2">
    <name type="scientific">Gluconobacter morbifer G707</name>
    <dbReference type="NCBI Taxonomy" id="1088869"/>
    <lineage>
        <taxon>Bacteria</taxon>
        <taxon>Pseudomonadati</taxon>
        <taxon>Pseudomonadota</taxon>
        <taxon>Alphaproteobacteria</taxon>
        <taxon>Acetobacterales</taxon>
        <taxon>Acetobacteraceae</taxon>
        <taxon>Gluconobacter</taxon>
    </lineage>
</organism>
<keyword evidence="2" id="KW-1185">Reference proteome</keyword>
<comment type="caution">
    <text evidence="1">The sequence shown here is derived from an EMBL/GenBank/DDBJ whole genome shotgun (WGS) entry which is preliminary data.</text>
</comment>
<evidence type="ECO:0000313" key="1">
    <source>
        <dbReference type="EMBL" id="EHH67069.1"/>
    </source>
</evidence>
<dbReference type="Proteomes" id="UP000004949">
    <property type="component" value="Unassembled WGS sequence"/>
</dbReference>
<name>G6XMH1_9PROT</name>